<evidence type="ECO:0000256" key="12">
    <source>
        <dbReference type="RuleBase" id="RU003567"/>
    </source>
</evidence>
<evidence type="ECO:0000313" key="13">
    <source>
        <dbReference type="EMBL" id="QJT07854.1"/>
    </source>
</evidence>
<accession>A0A6P1ZFE2</accession>
<evidence type="ECO:0000256" key="2">
    <source>
        <dbReference type="ARBA" id="ARBA00022490"/>
    </source>
</evidence>
<dbReference type="AlphaFoldDB" id="A0A6P1ZFE2"/>
<evidence type="ECO:0000313" key="15">
    <source>
        <dbReference type="Proteomes" id="UP000434052"/>
    </source>
</evidence>
<keyword evidence="3 7" id="KW-0645">Protease</keyword>
<dbReference type="InterPro" id="IPR018215">
    <property type="entry name" value="ClpP_Ser_AS"/>
</dbReference>
<keyword evidence="5 7" id="KW-0720">Serine protease</keyword>
<keyword evidence="4 7" id="KW-0378">Hydrolase</keyword>
<evidence type="ECO:0000256" key="9">
    <source>
        <dbReference type="PROSITE-ProRule" id="PRU10086"/>
    </source>
</evidence>
<evidence type="ECO:0000256" key="7">
    <source>
        <dbReference type="HAMAP-Rule" id="MF_00444"/>
    </source>
</evidence>
<evidence type="ECO:0000256" key="5">
    <source>
        <dbReference type="ARBA" id="ARBA00022825"/>
    </source>
</evidence>
<feature type="active site" description="Nucleophile" evidence="7">
    <location>
        <position position="100"/>
    </location>
</feature>
<feature type="active site" evidence="8">
    <location>
        <position position="100"/>
    </location>
</feature>
<dbReference type="InterPro" id="IPR029045">
    <property type="entry name" value="ClpP/crotonase-like_dom_sf"/>
</dbReference>
<dbReference type="FunFam" id="3.90.226.10:FF:000001">
    <property type="entry name" value="ATP-dependent Clp protease proteolytic subunit"/>
    <property type="match status" value="1"/>
</dbReference>
<dbReference type="Gene3D" id="3.90.226.10">
    <property type="entry name" value="2-enoyl-CoA Hydratase, Chain A, domain 1"/>
    <property type="match status" value="1"/>
</dbReference>
<feature type="active site" evidence="7 9">
    <location>
        <position position="125"/>
    </location>
</feature>
<dbReference type="PANTHER" id="PTHR10381">
    <property type="entry name" value="ATP-DEPENDENT CLP PROTEASE PROTEOLYTIC SUBUNIT"/>
    <property type="match status" value="1"/>
</dbReference>
<keyword evidence="16" id="KW-1185">Reference proteome</keyword>
<name>A0A6P1ZFE2_9BACT</name>
<dbReference type="RefSeq" id="WP_144305574.1">
    <property type="nucleotide sequence ID" value="NZ_CP039543.1"/>
</dbReference>
<comment type="function">
    <text evidence="7 11">Cleaves peptides in various proteins in a process that requires ATP hydrolysis. Has a chymotrypsin-like activity. Plays a major role in the degradation of misfolded proteins.</text>
</comment>
<dbReference type="EC" id="3.4.21.92" evidence="7 10"/>
<dbReference type="NCBIfam" id="TIGR00493">
    <property type="entry name" value="clpP"/>
    <property type="match status" value="1"/>
</dbReference>
<dbReference type="EMBL" id="QMIF01000007">
    <property type="protein sequence ID" value="TVM33352.1"/>
    <property type="molecule type" value="Genomic_DNA"/>
</dbReference>
<dbReference type="PRINTS" id="PR00127">
    <property type="entry name" value="CLPPROTEASEP"/>
</dbReference>
<reference evidence="14 15" key="1">
    <citation type="submission" date="2018-06" db="EMBL/GenBank/DDBJ databases">
        <title>Complete genome of Desulfovibrio marinus P48SEP.</title>
        <authorList>
            <person name="Crispim J.S."/>
            <person name="Vidigal P.M.P."/>
            <person name="Silva L.C.F."/>
            <person name="Araujo L.C."/>
            <person name="Laguardia C.N."/>
            <person name="Dias R.S."/>
            <person name="Sousa M.P."/>
            <person name="Paula S.O."/>
            <person name="Silva C."/>
        </authorList>
    </citation>
    <scope>NUCLEOTIDE SEQUENCE [LARGE SCALE GENOMIC DNA]</scope>
    <source>
        <strain evidence="14 15">P48SEP</strain>
    </source>
</reference>
<dbReference type="GO" id="GO:0004176">
    <property type="term" value="F:ATP-dependent peptidase activity"/>
    <property type="evidence" value="ECO:0007669"/>
    <property type="project" value="InterPro"/>
</dbReference>
<dbReference type="InterPro" id="IPR033135">
    <property type="entry name" value="ClpP_His_AS"/>
</dbReference>
<dbReference type="PROSITE" id="PS00382">
    <property type="entry name" value="CLP_PROTEASE_HIS"/>
    <property type="match status" value="1"/>
</dbReference>
<dbReference type="PANTHER" id="PTHR10381:SF70">
    <property type="entry name" value="ATP-DEPENDENT CLP PROTEASE PROTEOLYTIC SUBUNIT"/>
    <property type="match status" value="1"/>
</dbReference>
<dbReference type="GO" id="GO:0051117">
    <property type="term" value="F:ATPase binding"/>
    <property type="evidence" value="ECO:0007669"/>
    <property type="project" value="TreeGrafter"/>
</dbReference>
<comment type="subcellular location">
    <subcellularLocation>
        <location evidence="7">Cytoplasm</location>
    </subcellularLocation>
</comment>
<evidence type="ECO:0000313" key="16">
    <source>
        <dbReference type="Proteomes" id="UP000503251"/>
    </source>
</evidence>
<gene>
    <name evidence="7 14" type="primary">clpP</name>
    <name evidence="14" type="ORF">DQK91_11840</name>
    <name evidence="13" type="ORF">E8L03_02440</name>
</gene>
<dbReference type="EMBL" id="CP039543">
    <property type="protein sequence ID" value="QJT07854.1"/>
    <property type="molecule type" value="Genomic_DNA"/>
</dbReference>
<evidence type="ECO:0000256" key="6">
    <source>
        <dbReference type="ARBA" id="ARBA00034021"/>
    </source>
</evidence>
<evidence type="ECO:0000256" key="10">
    <source>
        <dbReference type="RuleBase" id="RU000549"/>
    </source>
</evidence>
<protein>
    <recommendedName>
        <fullName evidence="7 12">ATP-dependent Clp protease proteolytic subunit</fullName>
        <ecNumber evidence="7 10">3.4.21.92</ecNumber>
    </recommendedName>
    <alternativeName>
        <fullName evidence="7">Endopeptidase Clp</fullName>
    </alternativeName>
</protein>
<dbReference type="InterPro" id="IPR001907">
    <property type="entry name" value="ClpP"/>
</dbReference>
<proteinExistence type="inferred from homology"/>
<sequence>MSWASVPIVIETTGRTERAYDIYSRLLKDRIILLGTPIDDQIASLICAQLLFLESENPEKEINLYINSPGGVVTAGMAIYDTMQYISAPVATLCLGQAASMAALLLCAGEKGMRYTLPHSRIMIHQPMGGFSGQATDVDIQAREILRLKDSLNHIMSKHTGQDIEKVSKDTDRDNFMGAKEAVEYGLVDEILESRQDMKS</sequence>
<dbReference type="Proteomes" id="UP000434052">
    <property type="component" value="Unassembled WGS sequence"/>
</dbReference>
<dbReference type="NCBIfam" id="NF009205">
    <property type="entry name" value="PRK12553.1"/>
    <property type="match status" value="1"/>
</dbReference>
<dbReference type="GO" id="GO:0009368">
    <property type="term" value="C:endopeptidase Clp complex"/>
    <property type="evidence" value="ECO:0007669"/>
    <property type="project" value="TreeGrafter"/>
</dbReference>
<dbReference type="PROSITE" id="PS00381">
    <property type="entry name" value="CLP_PROTEASE_SER"/>
    <property type="match status" value="1"/>
</dbReference>
<evidence type="ECO:0000313" key="14">
    <source>
        <dbReference type="EMBL" id="TVM33352.1"/>
    </source>
</evidence>
<comment type="similarity">
    <text evidence="1 7 12">Belongs to the peptidase S14 family.</text>
</comment>
<organism evidence="14 15">
    <name type="scientific">Oceanidesulfovibrio marinus</name>
    <dbReference type="NCBI Taxonomy" id="370038"/>
    <lineage>
        <taxon>Bacteria</taxon>
        <taxon>Pseudomonadati</taxon>
        <taxon>Thermodesulfobacteriota</taxon>
        <taxon>Desulfovibrionia</taxon>
        <taxon>Desulfovibrionales</taxon>
        <taxon>Desulfovibrionaceae</taxon>
        <taxon>Oceanidesulfovibrio</taxon>
    </lineage>
</organism>
<evidence type="ECO:0000256" key="4">
    <source>
        <dbReference type="ARBA" id="ARBA00022801"/>
    </source>
</evidence>
<evidence type="ECO:0000256" key="11">
    <source>
        <dbReference type="RuleBase" id="RU000550"/>
    </source>
</evidence>
<dbReference type="SUPFAM" id="SSF52096">
    <property type="entry name" value="ClpP/crotonase"/>
    <property type="match status" value="1"/>
</dbReference>
<reference evidence="13 16" key="2">
    <citation type="submission" date="2019-04" db="EMBL/GenBank/DDBJ databases">
        <title>Isolation and culture of sulfate reducing bacteria from the cold seep of the South China Sea.</title>
        <authorList>
            <person name="Sun C."/>
            <person name="Liu R."/>
        </authorList>
    </citation>
    <scope>NUCLEOTIDE SEQUENCE [LARGE SCALE GENOMIC DNA]</scope>
    <source>
        <strain evidence="13 16">CS1</strain>
    </source>
</reference>
<comment type="subunit">
    <text evidence="7">Fourteen ClpP subunits assemble into 2 heptameric rings which stack back to back to give a disk-like structure with a central cavity, resembling the structure of eukaryotic proteasomes.</text>
</comment>
<dbReference type="InterPro" id="IPR023562">
    <property type="entry name" value="ClpP/TepA"/>
</dbReference>
<dbReference type="CDD" id="cd07017">
    <property type="entry name" value="S14_ClpP_2"/>
    <property type="match status" value="1"/>
</dbReference>
<evidence type="ECO:0000256" key="1">
    <source>
        <dbReference type="ARBA" id="ARBA00007039"/>
    </source>
</evidence>
<dbReference type="GO" id="GO:0004252">
    <property type="term" value="F:serine-type endopeptidase activity"/>
    <property type="evidence" value="ECO:0007669"/>
    <property type="project" value="UniProtKB-UniRule"/>
</dbReference>
<comment type="catalytic activity">
    <reaction evidence="6 7 9">
        <text>Hydrolysis of proteins to small peptides in the presence of ATP and magnesium. alpha-casein is the usual test substrate. In the absence of ATP, only oligopeptides shorter than five residues are hydrolyzed (such as succinyl-Leu-Tyr-|-NHMec, and Leu-Tyr-Leu-|-Tyr-Trp, in which cleavage of the -Tyr-|-Leu- and -Tyr-|-Trp bonds also occurs).</text>
        <dbReference type="EC" id="3.4.21.92"/>
    </reaction>
</comment>
<dbReference type="Proteomes" id="UP000503251">
    <property type="component" value="Chromosome"/>
</dbReference>
<dbReference type="Pfam" id="PF00574">
    <property type="entry name" value="CLP_protease"/>
    <property type="match status" value="1"/>
</dbReference>
<dbReference type="HAMAP" id="MF_00444">
    <property type="entry name" value="ClpP"/>
    <property type="match status" value="1"/>
</dbReference>
<dbReference type="GO" id="GO:0005737">
    <property type="term" value="C:cytoplasm"/>
    <property type="evidence" value="ECO:0007669"/>
    <property type="project" value="UniProtKB-SubCell"/>
</dbReference>
<dbReference type="OrthoDB" id="9802800at2"/>
<keyword evidence="2 7" id="KW-0963">Cytoplasm</keyword>
<dbReference type="GO" id="GO:0006515">
    <property type="term" value="P:protein quality control for misfolded or incompletely synthesized proteins"/>
    <property type="evidence" value="ECO:0007669"/>
    <property type="project" value="TreeGrafter"/>
</dbReference>
<dbReference type="NCBIfam" id="NF001368">
    <property type="entry name" value="PRK00277.1"/>
    <property type="match status" value="1"/>
</dbReference>
<evidence type="ECO:0000256" key="8">
    <source>
        <dbReference type="PROSITE-ProRule" id="PRU10085"/>
    </source>
</evidence>
<evidence type="ECO:0000256" key="3">
    <source>
        <dbReference type="ARBA" id="ARBA00022670"/>
    </source>
</evidence>